<dbReference type="Proteomes" id="UP001476798">
    <property type="component" value="Unassembled WGS sequence"/>
</dbReference>
<protein>
    <submittedName>
        <fullName evidence="1">Uncharacterized protein</fullName>
    </submittedName>
</protein>
<organism evidence="1 2">
    <name type="scientific">Goodea atripinnis</name>
    <dbReference type="NCBI Taxonomy" id="208336"/>
    <lineage>
        <taxon>Eukaryota</taxon>
        <taxon>Metazoa</taxon>
        <taxon>Chordata</taxon>
        <taxon>Craniata</taxon>
        <taxon>Vertebrata</taxon>
        <taxon>Euteleostomi</taxon>
        <taxon>Actinopterygii</taxon>
        <taxon>Neopterygii</taxon>
        <taxon>Teleostei</taxon>
        <taxon>Neoteleostei</taxon>
        <taxon>Acanthomorphata</taxon>
        <taxon>Ovalentaria</taxon>
        <taxon>Atherinomorphae</taxon>
        <taxon>Cyprinodontiformes</taxon>
        <taxon>Goodeidae</taxon>
        <taxon>Goodea</taxon>
    </lineage>
</organism>
<keyword evidence="2" id="KW-1185">Reference proteome</keyword>
<accession>A0ABV0MXH1</accession>
<evidence type="ECO:0000313" key="1">
    <source>
        <dbReference type="EMBL" id="MEQ2163108.1"/>
    </source>
</evidence>
<proteinExistence type="predicted"/>
<reference evidence="1 2" key="1">
    <citation type="submission" date="2021-06" db="EMBL/GenBank/DDBJ databases">
        <authorList>
            <person name="Palmer J.M."/>
        </authorList>
    </citation>
    <scope>NUCLEOTIDE SEQUENCE [LARGE SCALE GENOMIC DNA]</scope>
    <source>
        <strain evidence="1 2">GA_2019</strain>
        <tissue evidence="1">Muscle</tissue>
    </source>
</reference>
<name>A0ABV0MXH1_9TELE</name>
<evidence type="ECO:0000313" key="2">
    <source>
        <dbReference type="Proteomes" id="UP001476798"/>
    </source>
</evidence>
<sequence>MNYIELNCEALLEDASTLKISAFDLFFKHTDFFILQILKPEAILVDWSLKNNNSQLLCPDLQVLNRVLFFCDRGTQCLLLHGRCPERAPSSATPYTTQNPPQRLLQKKELEGQKHSDMITFWLFVLCVALRWTGHLSRV</sequence>
<comment type="caution">
    <text evidence="1">The sequence shown here is derived from an EMBL/GenBank/DDBJ whole genome shotgun (WGS) entry which is preliminary data.</text>
</comment>
<gene>
    <name evidence="1" type="ORF">GOODEAATRI_026796</name>
</gene>
<dbReference type="EMBL" id="JAHRIO010013376">
    <property type="protein sequence ID" value="MEQ2163108.1"/>
    <property type="molecule type" value="Genomic_DNA"/>
</dbReference>